<evidence type="ECO:0000313" key="1">
    <source>
        <dbReference type="EMBL" id="KAK9743125.1"/>
    </source>
</evidence>
<keyword evidence="2" id="KW-1185">Reference proteome</keyword>
<proteinExistence type="predicted"/>
<sequence>MFNSIEQTVLVICQTLSSSVLAINKPTTVLLISDRCVPLMFHALCSILPEEGSRLTSFIQALASLTYWSFAGTVGQIMLIPWSLDVVRRRMQMVGWIDASPMIVGDARGKALLDTMAWLINSEKR</sequence>
<dbReference type="EMBL" id="JBDFQZ010000003">
    <property type="protein sequence ID" value="KAK9743125.1"/>
    <property type="molecule type" value="Genomic_DNA"/>
</dbReference>
<gene>
    <name evidence="1" type="ORF">RND81_03G219300</name>
</gene>
<comment type="caution">
    <text evidence="1">The sequence shown here is derived from an EMBL/GenBank/DDBJ whole genome shotgun (WGS) entry which is preliminary data.</text>
</comment>
<reference evidence="1" key="1">
    <citation type="submission" date="2024-03" db="EMBL/GenBank/DDBJ databases">
        <title>WGS assembly of Saponaria officinalis var. Norfolk2.</title>
        <authorList>
            <person name="Jenkins J."/>
            <person name="Shu S."/>
            <person name="Grimwood J."/>
            <person name="Barry K."/>
            <person name="Goodstein D."/>
            <person name="Schmutz J."/>
            <person name="Leebens-Mack J."/>
            <person name="Osbourn A."/>
        </authorList>
    </citation>
    <scope>NUCLEOTIDE SEQUENCE [LARGE SCALE GENOMIC DNA]</scope>
    <source>
        <strain evidence="1">JIC</strain>
    </source>
</reference>
<dbReference type="AlphaFoldDB" id="A0AAW1M209"/>
<protein>
    <submittedName>
        <fullName evidence="1">Uncharacterized protein</fullName>
    </submittedName>
</protein>
<organism evidence="1 2">
    <name type="scientific">Saponaria officinalis</name>
    <name type="common">Common soapwort</name>
    <name type="synonym">Lychnis saponaria</name>
    <dbReference type="NCBI Taxonomy" id="3572"/>
    <lineage>
        <taxon>Eukaryota</taxon>
        <taxon>Viridiplantae</taxon>
        <taxon>Streptophyta</taxon>
        <taxon>Embryophyta</taxon>
        <taxon>Tracheophyta</taxon>
        <taxon>Spermatophyta</taxon>
        <taxon>Magnoliopsida</taxon>
        <taxon>eudicotyledons</taxon>
        <taxon>Gunneridae</taxon>
        <taxon>Pentapetalae</taxon>
        <taxon>Caryophyllales</taxon>
        <taxon>Caryophyllaceae</taxon>
        <taxon>Caryophylleae</taxon>
        <taxon>Saponaria</taxon>
    </lineage>
</organism>
<evidence type="ECO:0000313" key="2">
    <source>
        <dbReference type="Proteomes" id="UP001443914"/>
    </source>
</evidence>
<accession>A0AAW1M209</accession>
<name>A0AAW1M209_SAPOF</name>
<dbReference type="Proteomes" id="UP001443914">
    <property type="component" value="Unassembled WGS sequence"/>
</dbReference>